<evidence type="ECO:0000313" key="12">
    <source>
        <dbReference type="Proteomes" id="UP000835052"/>
    </source>
</evidence>
<evidence type="ECO:0000256" key="3">
    <source>
        <dbReference type="ARBA" id="ARBA00022763"/>
    </source>
</evidence>
<keyword evidence="5 8" id="KW-0804">Transcription</keyword>
<evidence type="ECO:0000313" key="11">
    <source>
        <dbReference type="EMBL" id="CAD6198116.1"/>
    </source>
</evidence>
<dbReference type="GO" id="GO:0001671">
    <property type="term" value="F:ATPase activator activity"/>
    <property type="evidence" value="ECO:0007669"/>
    <property type="project" value="InterPro"/>
</dbReference>
<accession>A0A8S1HQ02</accession>
<dbReference type="OrthoDB" id="364513at2759"/>
<dbReference type="Pfam" id="PF10155">
    <property type="entry name" value="CNOT11"/>
    <property type="match status" value="1"/>
</dbReference>
<evidence type="ECO:0000256" key="5">
    <source>
        <dbReference type="ARBA" id="ARBA00023163"/>
    </source>
</evidence>
<dbReference type="InterPro" id="IPR004598">
    <property type="entry name" value="TFIIH_p52/Tfb2"/>
</dbReference>
<evidence type="ECO:0000256" key="4">
    <source>
        <dbReference type="ARBA" id="ARBA00023015"/>
    </source>
</evidence>
<protein>
    <recommendedName>
        <fullName evidence="8">General transcription factor IIH subunit 4</fullName>
    </recommendedName>
</protein>
<proteinExistence type="inferred from homology"/>
<organism evidence="11 12">
    <name type="scientific">Caenorhabditis auriculariae</name>
    <dbReference type="NCBI Taxonomy" id="2777116"/>
    <lineage>
        <taxon>Eukaryota</taxon>
        <taxon>Metazoa</taxon>
        <taxon>Ecdysozoa</taxon>
        <taxon>Nematoda</taxon>
        <taxon>Chromadorea</taxon>
        <taxon>Rhabditida</taxon>
        <taxon>Rhabditina</taxon>
        <taxon>Rhabditomorpha</taxon>
        <taxon>Rhabditoidea</taxon>
        <taxon>Rhabditidae</taxon>
        <taxon>Peloderinae</taxon>
        <taxon>Caenorhabditis</taxon>
    </lineage>
</organism>
<evidence type="ECO:0000256" key="2">
    <source>
        <dbReference type="ARBA" id="ARBA00007132"/>
    </source>
</evidence>
<dbReference type="GO" id="GO:0005675">
    <property type="term" value="C:transcription factor TFIIH holo complex"/>
    <property type="evidence" value="ECO:0007669"/>
    <property type="project" value="TreeGrafter"/>
</dbReference>
<dbReference type="Gene3D" id="3.30.70.2610">
    <property type="match status" value="1"/>
</dbReference>
<evidence type="ECO:0000256" key="1">
    <source>
        <dbReference type="ARBA" id="ARBA00004123"/>
    </source>
</evidence>
<evidence type="ECO:0000256" key="8">
    <source>
        <dbReference type="RuleBase" id="RU364024"/>
    </source>
</evidence>
<evidence type="ECO:0000256" key="9">
    <source>
        <dbReference type="SAM" id="MobiDB-lite"/>
    </source>
</evidence>
<feature type="compositionally biased region" description="Basic residues" evidence="9">
    <location>
        <begin position="1"/>
        <end position="10"/>
    </location>
</feature>
<dbReference type="PANTHER" id="PTHR13152:SF0">
    <property type="entry name" value="GENERAL TRANSCRIPTION FACTOR IIH SUBUNIT 4"/>
    <property type="match status" value="1"/>
</dbReference>
<dbReference type="PANTHER" id="PTHR13152">
    <property type="entry name" value="TFIIH, POLYPEPTIDE 4"/>
    <property type="match status" value="1"/>
</dbReference>
<keyword evidence="12" id="KW-1185">Reference proteome</keyword>
<dbReference type="EMBL" id="CAJGYM010000115">
    <property type="protein sequence ID" value="CAD6198116.1"/>
    <property type="molecule type" value="Genomic_DNA"/>
</dbReference>
<keyword evidence="4 8" id="KW-0805">Transcription regulation</keyword>
<comment type="similarity">
    <text evidence="2 8">Belongs to the TFB2 family.</text>
</comment>
<keyword evidence="6 8" id="KW-0234">DNA repair</keyword>
<evidence type="ECO:0000259" key="10">
    <source>
        <dbReference type="Pfam" id="PF18307"/>
    </source>
</evidence>
<dbReference type="Pfam" id="PF03849">
    <property type="entry name" value="Tfb2"/>
    <property type="match status" value="1"/>
</dbReference>
<dbReference type="GO" id="GO:0003690">
    <property type="term" value="F:double-stranded DNA binding"/>
    <property type="evidence" value="ECO:0007669"/>
    <property type="project" value="TreeGrafter"/>
</dbReference>
<dbReference type="GO" id="GO:0006289">
    <property type="term" value="P:nucleotide-excision repair"/>
    <property type="evidence" value="ECO:0007669"/>
    <property type="project" value="InterPro"/>
</dbReference>
<dbReference type="GO" id="GO:0000439">
    <property type="term" value="C:transcription factor TFIIH core complex"/>
    <property type="evidence" value="ECO:0007669"/>
    <property type="project" value="InterPro"/>
</dbReference>
<feature type="compositionally biased region" description="Low complexity" evidence="9">
    <location>
        <begin position="11"/>
        <end position="21"/>
    </location>
</feature>
<dbReference type="Pfam" id="PF18307">
    <property type="entry name" value="Tfb2_C"/>
    <property type="match status" value="1"/>
</dbReference>
<dbReference type="AlphaFoldDB" id="A0A8S1HQ02"/>
<dbReference type="Proteomes" id="UP000835052">
    <property type="component" value="Unassembled WGS sequence"/>
</dbReference>
<feature type="domain" description="Transcription factor Tfb2 C-terminal" evidence="10">
    <location>
        <begin position="894"/>
        <end position="961"/>
    </location>
</feature>
<sequence>MTKKKNKKSKGSNSSTSQSTSVATDDPFEDDTFVKDDDLTLTEADTVMIASLIATTNKSFQKTAVAAMEAFKGRCPLGLGYSMMEIFDESGPGLNDTIRRLNIIYILFRLPEIESALRTSKAPKKPNEYYRHIFLPFFTYAEGEAHLEHESLLARIILCNESQAVANLTVNEFIERSDSLKHYRCNHEEVFKWENENNKMWPELPEKGIPLPILHSATSCPREVVDASAQYAFECVYPYIPTVIPDKMPIMLTERYNKEHQMGLTAEEINYTDGIQKRCLGKKEVSEKLLFMFESLEPAAVAFEQALMEDSPDDFFPSDSPTPSELAAENSISATDEITNCIEKFLEGITLGPFQTRVIQTFLEDAPPADPHYRLLMGAVRDKELLPRVMFSNSKVTAEIMSRLVVLDPTQYSRLIESLTHLEVAVQPMEALVKILNMKMLFTDPDRKPVCEYIRYCIRKCEQSENHRHIRLVSNLIAKLVKEGILLAREMFKDARNFAMKFTSNRDATNMYTLVMVAAEPETSRQCLFLDFLQSLPEKSRLPLLGKPSCALFVFRMLPAITQQSIVQLIWNANNESSLWEKVELIPSLKLLQSLNIVDNGRNIEKSFRSAYLSAAMSGSSRCANLREKLVEEKKKQKDIGKKASERWDCILRYLALPSEQNMASVSATTRTLFRAANFTSGDGESDLEITSSGFQFLLLSPVEQMWTYILEYFKLEISNGYDIVELLELLIQIVLCATKGFEPGQRSYVLDENWSERQTELINHLRELGVIFIRKRKDGIFFLTPLVLYLASREDSETAIERTAHGSIIVETNFRLYAYTSSPLQLAILSTFTEMTYRFNDMSVGILTRESVRRALQVGITASQIVSFLRTNAHPQCLASSGPLNCLPVTVSDQIRLWEDERRRLNLTDSVLYSTFESENEFIGVRDFAASEGILMWADSVQKLVIVTEEGHDRVKQWWKANKR</sequence>
<name>A0A8S1HQ02_9PELO</name>
<comment type="caution">
    <text evidence="11">The sequence shown here is derived from an EMBL/GenBank/DDBJ whole genome shotgun (WGS) entry which is preliminary data.</text>
</comment>
<comment type="function">
    <text evidence="8">Component of the general transcription and DNA repair factor IIH (TFIIH) core complex which is involved in general and transcription-coupled nucleotide excision repair (NER) of damaged DNA.</text>
</comment>
<gene>
    <name evidence="11" type="ORF">CAUJ_LOCUS14023</name>
</gene>
<dbReference type="InterPro" id="IPR040662">
    <property type="entry name" value="Tfb2_C"/>
</dbReference>
<keyword evidence="7 8" id="KW-0539">Nucleus</keyword>
<comment type="subcellular location">
    <subcellularLocation>
        <location evidence="1 8">Nucleus</location>
    </subcellularLocation>
</comment>
<dbReference type="GO" id="GO:0030014">
    <property type="term" value="C:CCR4-NOT complex"/>
    <property type="evidence" value="ECO:0007669"/>
    <property type="project" value="InterPro"/>
</dbReference>
<evidence type="ECO:0000256" key="7">
    <source>
        <dbReference type="ARBA" id="ARBA00023242"/>
    </source>
</evidence>
<feature type="region of interest" description="Disordered" evidence="9">
    <location>
        <begin position="1"/>
        <end position="28"/>
    </location>
</feature>
<dbReference type="InterPro" id="IPR019312">
    <property type="entry name" value="CNOT11"/>
</dbReference>
<reference evidence="11" key="1">
    <citation type="submission" date="2020-10" db="EMBL/GenBank/DDBJ databases">
        <authorList>
            <person name="Kikuchi T."/>
        </authorList>
    </citation>
    <scope>NUCLEOTIDE SEQUENCE</scope>
    <source>
        <strain evidence="11">NKZ352</strain>
    </source>
</reference>
<evidence type="ECO:0000256" key="6">
    <source>
        <dbReference type="ARBA" id="ARBA00023204"/>
    </source>
</evidence>
<keyword evidence="3 8" id="KW-0227">DNA damage</keyword>